<evidence type="ECO:0000313" key="2">
    <source>
        <dbReference type="EMBL" id="ERT00589.1"/>
    </source>
</evidence>
<name>U7PY59_SPOS1</name>
<feature type="region of interest" description="Disordered" evidence="1">
    <location>
        <begin position="46"/>
        <end position="67"/>
    </location>
</feature>
<dbReference type="HOGENOM" id="CLU_2348061_0_0_1"/>
<sequence length="100" mass="10299">MMIMKTVRTTSIKSATNALNTANTSNNANIVNKTIMATRSDTTAITSTSTGADTNMSVGRDTKSGPATIMAEGLVTDTMTPALAKSDDGTTNKYGGNTAM</sequence>
<feature type="region of interest" description="Disordered" evidence="1">
    <location>
        <begin position="80"/>
        <end position="100"/>
    </location>
</feature>
<dbReference type="EMBL" id="KI440843">
    <property type="protein sequence ID" value="ERT00589.1"/>
    <property type="molecule type" value="Genomic_DNA"/>
</dbReference>
<evidence type="ECO:0000256" key="1">
    <source>
        <dbReference type="SAM" id="MobiDB-lite"/>
    </source>
</evidence>
<keyword evidence="3" id="KW-1185">Reference proteome</keyword>
<feature type="compositionally biased region" description="Polar residues" evidence="1">
    <location>
        <begin position="46"/>
        <end position="57"/>
    </location>
</feature>
<protein>
    <submittedName>
        <fullName evidence="2">Uncharacterized protein</fullName>
    </submittedName>
</protein>
<organism evidence="2 3">
    <name type="scientific">Sporothrix schenckii (strain ATCC 58251 / de Perez 2211183)</name>
    <name type="common">Rose-picker's disease fungus</name>
    <dbReference type="NCBI Taxonomy" id="1391915"/>
    <lineage>
        <taxon>Eukaryota</taxon>
        <taxon>Fungi</taxon>
        <taxon>Dikarya</taxon>
        <taxon>Ascomycota</taxon>
        <taxon>Pezizomycotina</taxon>
        <taxon>Sordariomycetes</taxon>
        <taxon>Sordariomycetidae</taxon>
        <taxon>Ophiostomatales</taxon>
        <taxon>Ophiostomataceae</taxon>
        <taxon>Sporothrix</taxon>
    </lineage>
</organism>
<evidence type="ECO:0000313" key="3">
    <source>
        <dbReference type="Proteomes" id="UP000018087"/>
    </source>
</evidence>
<reference evidence="3" key="1">
    <citation type="journal article" date="2014" name="Genome Announc.">
        <title>Genome sequence of the pathogenic fungus Sporothrix schenckii (ATCC 58251).</title>
        <authorList>
            <person name="Cuomo C.A."/>
            <person name="Rodriguez-Del Valle N."/>
            <person name="Perez-Sanchez L."/>
            <person name="Abouelleil A."/>
            <person name="Goldberg J."/>
            <person name="Young S."/>
            <person name="Zeng Q."/>
            <person name="Birren B.W."/>
        </authorList>
    </citation>
    <scope>NUCLEOTIDE SEQUENCE [LARGE SCALE GENOMIC DNA]</scope>
    <source>
        <strain evidence="3">ATCC 58251 / de Perez 2211183</strain>
    </source>
</reference>
<feature type="compositionally biased region" description="Polar residues" evidence="1">
    <location>
        <begin position="91"/>
        <end position="100"/>
    </location>
</feature>
<gene>
    <name evidence="2" type="ORF">HMPREF1624_01815</name>
</gene>
<dbReference type="AlphaFoldDB" id="U7PY59"/>
<dbReference type="OrthoDB" id="10337627at2759"/>
<dbReference type="Proteomes" id="UP000018087">
    <property type="component" value="Unassembled WGS sequence"/>
</dbReference>
<proteinExistence type="predicted"/>
<accession>U7PY59</accession>